<accession>A0A1G7Z097</accession>
<dbReference type="EMBL" id="FNAN01000027">
    <property type="protein sequence ID" value="SDH01936.1"/>
    <property type="molecule type" value="Genomic_DNA"/>
</dbReference>
<protein>
    <submittedName>
        <fullName evidence="1">Uncharacterized protein</fullName>
    </submittedName>
</protein>
<sequence length="66" mass="7992">MKTIEIEITDDKAMKLLLDMEEMHLIKVIRNRQPLSELRKQIKSPMTNQEIDSQLNTLRNEWRRDI</sequence>
<evidence type="ECO:0000313" key="1">
    <source>
        <dbReference type="EMBL" id="SDH01936.1"/>
    </source>
</evidence>
<dbReference type="STRING" id="659014.SAMN04487996_12722"/>
<organism evidence="1 2">
    <name type="scientific">Dyadobacter soli</name>
    <dbReference type="NCBI Taxonomy" id="659014"/>
    <lineage>
        <taxon>Bacteria</taxon>
        <taxon>Pseudomonadati</taxon>
        <taxon>Bacteroidota</taxon>
        <taxon>Cytophagia</taxon>
        <taxon>Cytophagales</taxon>
        <taxon>Spirosomataceae</taxon>
        <taxon>Dyadobacter</taxon>
    </lineage>
</organism>
<reference evidence="2" key="1">
    <citation type="submission" date="2016-10" db="EMBL/GenBank/DDBJ databases">
        <authorList>
            <person name="Varghese N."/>
            <person name="Submissions S."/>
        </authorList>
    </citation>
    <scope>NUCLEOTIDE SEQUENCE [LARGE SCALE GENOMIC DNA]</scope>
    <source>
        <strain evidence="2">DSM 25329</strain>
    </source>
</reference>
<dbReference type="AlphaFoldDB" id="A0A1G7Z097"/>
<dbReference type="Proteomes" id="UP000198748">
    <property type="component" value="Unassembled WGS sequence"/>
</dbReference>
<keyword evidence="2" id="KW-1185">Reference proteome</keyword>
<evidence type="ECO:0000313" key="2">
    <source>
        <dbReference type="Proteomes" id="UP000198748"/>
    </source>
</evidence>
<proteinExistence type="predicted"/>
<dbReference type="OrthoDB" id="773214at2"/>
<gene>
    <name evidence="1" type="ORF">SAMN04487996_12722</name>
</gene>
<dbReference type="RefSeq" id="WP_090157219.1">
    <property type="nucleotide sequence ID" value="NZ_FNAN01000027.1"/>
</dbReference>
<name>A0A1G7Z097_9BACT</name>